<dbReference type="EMBL" id="CP144089">
    <property type="protein sequence ID" value="WWD04198.1"/>
    <property type="molecule type" value="Genomic_DNA"/>
</dbReference>
<feature type="region of interest" description="Disordered" evidence="12">
    <location>
        <begin position="146"/>
        <end position="169"/>
    </location>
</feature>
<keyword evidence="8 11" id="KW-0949">S-adenosyl-L-methionine</keyword>
<comment type="similarity">
    <text evidence="2 11">Belongs to the TRM44 family.</text>
</comment>
<keyword evidence="6 11" id="KW-0489">Methyltransferase</keyword>
<gene>
    <name evidence="13" type="ORF">V865_002265</name>
</gene>
<evidence type="ECO:0000256" key="1">
    <source>
        <dbReference type="ARBA" id="ARBA00004496"/>
    </source>
</evidence>
<keyword evidence="14" id="KW-1185">Reference proteome</keyword>
<protein>
    <recommendedName>
        <fullName evidence="4 11">tRNA (uracil-O(2)-)-methyltransferase</fullName>
        <ecNumber evidence="3 11">2.1.1.211</ecNumber>
    </recommendedName>
</protein>
<comment type="catalytic activity">
    <reaction evidence="10 11">
        <text>uridine(44) in tRNA(Ser) + S-adenosyl-L-methionine = 2'-O-methyluridine(44) in tRNA(Ser) + S-adenosyl-L-homocysteine + H(+)</text>
        <dbReference type="Rhea" id="RHEA:43100"/>
        <dbReference type="Rhea" id="RHEA-COMP:10339"/>
        <dbReference type="Rhea" id="RHEA-COMP:10340"/>
        <dbReference type="ChEBI" id="CHEBI:15378"/>
        <dbReference type="ChEBI" id="CHEBI:57856"/>
        <dbReference type="ChEBI" id="CHEBI:59789"/>
        <dbReference type="ChEBI" id="CHEBI:65315"/>
        <dbReference type="ChEBI" id="CHEBI:74478"/>
        <dbReference type="EC" id="2.1.1.211"/>
    </reaction>
</comment>
<dbReference type="RefSeq" id="XP_066082165.1">
    <property type="nucleotide sequence ID" value="XM_066226068.1"/>
</dbReference>
<comment type="subcellular location">
    <subcellularLocation>
        <location evidence="1 11">Cytoplasm</location>
    </subcellularLocation>
</comment>
<dbReference type="EC" id="2.1.1.211" evidence="3 11"/>
<keyword evidence="7 11" id="KW-0808">Transferase</keyword>
<organism evidence="13 14">
    <name type="scientific">Kwoniella europaea PYCC6329</name>
    <dbReference type="NCBI Taxonomy" id="1423913"/>
    <lineage>
        <taxon>Eukaryota</taxon>
        <taxon>Fungi</taxon>
        <taxon>Dikarya</taxon>
        <taxon>Basidiomycota</taxon>
        <taxon>Agaricomycotina</taxon>
        <taxon>Tremellomycetes</taxon>
        <taxon>Tremellales</taxon>
        <taxon>Cryptococcaceae</taxon>
        <taxon>Kwoniella</taxon>
    </lineage>
</organism>
<sequence>MSTHLTPSPPGGIKPPPFVPYPFPSSSTSPLSTSSSSSPPGERWVPVLSCKCYFGLSVFLSTLKTISLHPERNSSLILRADTLPPPPPQSPNQRSNDPKNLILSDGVEAELELELVDELKVKLLPRQPRRDNSVNQTISFYRTNEQGHSYQTQSTKGKEKEVEVEVDQDKEKREMGLVIIKPEVNDQNDIPYYHPKVQKLAYLWESLPQAVNSKNEQGDHEDKEMIGEGSEMKVEEHEVKGIISIHYLPFDEPSSEPAQDNIVNGINDMSINGNLPTSLLPSPRPIKPRKRSPLAGPSIDQTQSVEPVRPPATILTQEADPLLKQKTSTIRTPTPEGKERLYRTCLALLETLHKHGYGQLVGYQKRRVHDIIVPRDNFQDLYLTLKDRHRSLDSRAPRSDGLVTKLEDVKRHVWKGIPSPNDPSLPTTQVDLSEWGEQDIAIAAFLMLLWKDMYPPMPEGHSNGDGLGIQEEEREWDTWGRPENGFIDLGCGNGLLVHILISEGYHGKGYELRSRRTWPTYPMKTQEALVELPIDPPSWFPDIIEEWESGLWSGKEGCIIEENTFLIGNHADELTPWLPLLSLIPSTPVPHLSLPCCFHALDSAFTVLQFTAPDHPHSPKGGFENGLEPGVSRYQSYLVWLGWVGLKCGWEWEKEGLRVPSTKGWGIVARKRWSTPSEDRECREWALEQVNQVRRNGQFKVREKEGKEH</sequence>
<dbReference type="GeneID" id="91101069"/>
<feature type="region of interest" description="Disordered" evidence="12">
    <location>
        <begin position="1"/>
        <end position="41"/>
    </location>
</feature>
<feature type="compositionally biased region" description="Basic and acidic residues" evidence="12">
    <location>
        <begin position="156"/>
        <end position="169"/>
    </location>
</feature>
<dbReference type="PANTHER" id="PTHR21210">
    <property type="entry name" value="TRNA (URACIL-O(2)-)-METHYLTRANSFERASE-RELATED"/>
    <property type="match status" value="1"/>
</dbReference>
<evidence type="ECO:0000256" key="7">
    <source>
        <dbReference type="ARBA" id="ARBA00022679"/>
    </source>
</evidence>
<evidence type="ECO:0000313" key="14">
    <source>
        <dbReference type="Proteomes" id="UP001358614"/>
    </source>
</evidence>
<evidence type="ECO:0000256" key="4">
    <source>
        <dbReference type="ARBA" id="ARBA00017788"/>
    </source>
</evidence>
<name>A0AAX4KDV5_9TREE</name>
<dbReference type="InterPro" id="IPR011671">
    <property type="entry name" value="tRNA_uracil_MeTrfase"/>
</dbReference>
<dbReference type="GO" id="GO:0005737">
    <property type="term" value="C:cytoplasm"/>
    <property type="evidence" value="ECO:0007669"/>
    <property type="project" value="UniProtKB-SubCell"/>
</dbReference>
<evidence type="ECO:0000256" key="5">
    <source>
        <dbReference type="ARBA" id="ARBA00022490"/>
    </source>
</evidence>
<feature type="compositionally biased region" description="Pro residues" evidence="12">
    <location>
        <begin position="7"/>
        <end position="23"/>
    </location>
</feature>
<proteinExistence type="inferred from homology"/>
<feature type="compositionally biased region" description="Low complexity" evidence="12">
    <location>
        <begin position="24"/>
        <end position="40"/>
    </location>
</feature>
<evidence type="ECO:0000256" key="6">
    <source>
        <dbReference type="ARBA" id="ARBA00022603"/>
    </source>
</evidence>
<feature type="compositionally biased region" description="Polar residues" evidence="12">
    <location>
        <begin position="146"/>
        <end position="155"/>
    </location>
</feature>
<evidence type="ECO:0000313" key="13">
    <source>
        <dbReference type="EMBL" id="WWD04198.1"/>
    </source>
</evidence>
<keyword evidence="9 11" id="KW-0819">tRNA processing</keyword>
<dbReference type="Pfam" id="PF07757">
    <property type="entry name" value="AdoMet_MTase"/>
    <property type="match status" value="1"/>
</dbReference>
<dbReference type="Proteomes" id="UP001358614">
    <property type="component" value="Chromosome 1"/>
</dbReference>
<dbReference type="GO" id="GO:0030488">
    <property type="term" value="P:tRNA methylation"/>
    <property type="evidence" value="ECO:0007669"/>
    <property type="project" value="UniProtKB-UniRule"/>
</dbReference>
<accession>A0AAX4KDV5</accession>
<evidence type="ECO:0000256" key="2">
    <source>
        <dbReference type="ARBA" id="ARBA00009056"/>
    </source>
</evidence>
<feature type="region of interest" description="Disordered" evidence="12">
    <location>
        <begin position="274"/>
        <end position="306"/>
    </location>
</feature>
<keyword evidence="5 11" id="KW-0963">Cytoplasm</keyword>
<evidence type="ECO:0000256" key="11">
    <source>
        <dbReference type="RuleBase" id="RU368004"/>
    </source>
</evidence>
<dbReference type="AlphaFoldDB" id="A0AAX4KDV5"/>
<feature type="region of interest" description="Disordered" evidence="12">
    <location>
        <begin position="78"/>
        <end position="100"/>
    </location>
</feature>
<comment type="function">
    <text evidence="11">Adenosyl-L-methionine (AdoMet)-dependent tRNA (uracil-O(2)-)-methyltransferase.</text>
</comment>
<evidence type="ECO:0000256" key="12">
    <source>
        <dbReference type="SAM" id="MobiDB-lite"/>
    </source>
</evidence>
<dbReference type="PANTHER" id="PTHR21210:SF0">
    <property type="entry name" value="TRNA (URACIL-O(2)-)-METHYLTRANSFERASE-RELATED"/>
    <property type="match status" value="1"/>
</dbReference>
<evidence type="ECO:0000256" key="10">
    <source>
        <dbReference type="ARBA" id="ARBA00047957"/>
    </source>
</evidence>
<evidence type="ECO:0000256" key="3">
    <source>
        <dbReference type="ARBA" id="ARBA00012795"/>
    </source>
</evidence>
<dbReference type="GO" id="GO:0141101">
    <property type="term" value="F:tRNA(Ser) (uridine(44)-2'-O-)-methyltransferase activity"/>
    <property type="evidence" value="ECO:0007669"/>
    <property type="project" value="UniProtKB-EC"/>
</dbReference>
<dbReference type="KEGG" id="ker:91101069"/>
<reference evidence="13 14" key="1">
    <citation type="submission" date="2024-01" db="EMBL/GenBank/DDBJ databases">
        <title>Comparative genomics of Cryptococcus and Kwoniella reveals pathogenesis evolution and contrasting modes of karyotype evolution via chromosome fusion or intercentromeric recombination.</title>
        <authorList>
            <person name="Coelho M.A."/>
            <person name="David-Palma M."/>
            <person name="Shea T."/>
            <person name="Bowers K."/>
            <person name="McGinley-Smith S."/>
            <person name="Mohammad A.W."/>
            <person name="Gnirke A."/>
            <person name="Yurkov A.M."/>
            <person name="Nowrousian M."/>
            <person name="Sun S."/>
            <person name="Cuomo C.A."/>
            <person name="Heitman J."/>
        </authorList>
    </citation>
    <scope>NUCLEOTIDE SEQUENCE [LARGE SCALE GENOMIC DNA]</scope>
    <source>
        <strain evidence="13 14">PYCC6329</strain>
    </source>
</reference>
<evidence type="ECO:0000256" key="8">
    <source>
        <dbReference type="ARBA" id="ARBA00022691"/>
    </source>
</evidence>
<evidence type="ECO:0000256" key="9">
    <source>
        <dbReference type="ARBA" id="ARBA00022694"/>
    </source>
</evidence>